<accession>A0A252F109</accession>
<evidence type="ECO:0000313" key="2">
    <source>
        <dbReference type="EMBL" id="OUM19515.1"/>
    </source>
</evidence>
<feature type="transmembrane region" description="Helical" evidence="1">
    <location>
        <begin position="195"/>
        <end position="219"/>
    </location>
</feature>
<keyword evidence="1" id="KW-0472">Membrane</keyword>
<protein>
    <submittedName>
        <fullName evidence="2">Uncharacterized protein</fullName>
    </submittedName>
</protein>
<evidence type="ECO:0000313" key="3">
    <source>
        <dbReference type="Proteomes" id="UP000194903"/>
    </source>
</evidence>
<feature type="transmembrane region" description="Helical" evidence="1">
    <location>
        <begin position="164"/>
        <end position="183"/>
    </location>
</feature>
<comment type="caution">
    <text evidence="2">The sequence shown here is derived from an EMBL/GenBank/DDBJ whole genome shotgun (WGS) entry which is preliminary data.</text>
</comment>
<organism evidence="2 3">
    <name type="scientific">Butyricicoccus porcorum</name>
    <dbReference type="NCBI Taxonomy" id="1945634"/>
    <lineage>
        <taxon>Bacteria</taxon>
        <taxon>Bacillati</taxon>
        <taxon>Bacillota</taxon>
        <taxon>Clostridia</taxon>
        <taxon>Eubacteriales</taxon>
        <taxon>Butyricicoccaceae</taxon>
        <taxon>Butyricicoccus</taxon>
    </lineage>
</organism>
<dbReference type="Proteomes" id="UP000194903">
    <property type="component" value="Unassembled WGS sequence"/>
</dbReference>
<dbReference type="RefSeq" id="WP_087022216.1">
    <property type="nucleotide sequence ID" value="NZ_NHOC01000016.1"/>
</dbReference>
<feature type="transmembrane region" description="Helical" evidence="1">
    <location>
        <begin position="45"/>
        <end position="66"/>
    </location>
</feature>
<gene>
    <name evidence="2" type="ORF">CBW42_12690</name>
</gene>
<dbReference type="EMBL" id="NHOC01000016">
    <property type="protein sequence ID" value="OUM19515.1"/>
    <property type="molecule type" value="Genomic_DNA"/>
</dbReference>
<evidence type="ECO:0000256" key="1">
    <source>
        <dbReference type="SAM" id="Phobius"/>
    </source>
</evidence>
<feature type="transmembrane region" description="Helical" evidence="1">
    <location>
        <begin position="87"/>
        <end position="107"/>
    </location>
</feature>
<feature type="transmembrane region" description="Helical" evidence="1">
    <location>
        <begin position="267"/>
        <end position="285"/>
    </location>
</feature>
<feature type="transmembrane region" description="Helical" evidence="1">
    <location>
        <begin position="127"/>
        <end position="152"/>
    </location>
</feature>
<keyword evidence="1" id="KW-0812">Transmembrane</keyword>
<keyword evidence="3" id="KW-1185">Reference proteome</keyword>
<keyword evidence="1" id="KW-1133">Transmembrane helix</keyword>
<sequence>MKRNWMYLILIVLAGAAGAILRGRSLLYGCEPETGLPVSGYLPATALAVLTVCVIVLFAVLGRMWFGKADGCAFEQLFSGMGKIAGVLCAIAAIGMILFSGFSIAQMPAHLIEQTVDLNGSVVYPSTLIVVAVAVLWVLALCSGISLLLAAVAQLRGAAVSRQMGLYFTIPMFWCCLDLIMLYHENSGNPITSEYSYALLLVIAVMTAFYSIGSFLFSAKGSAARFFASAGVVLYLACTQIGGTAAWCVLSEGGFYTQVGVTGTMRLAVYACAAGYLLVYLVHALRRVPEIKAVQEPAEQEQTK</sequence>
<name>A0A252F109_9FIRM</name>
<feature type="transmembrane region" description="Helical" evidence="1">
    <location>
        <begin position="226"/>
        <end position="247"/>
    </location>
</feature>
<dbReference type="AlphaFoldDB" id="A0A252F109"/>
<reference evidence="2 3" key="1">
    <citation type="submission" date="2017-05" db="EMBL/GenBank/DDBJ databases">
        <title>Butyricicoccus porcorum sp. nov. a butyrate-producing bacterium from the swine intestinal tract.</title>
        <authorList>
            <person name="Trachsel J."/>
            <person name="Humphrey S."/>
            <person name="Allen H.K."/>
        </authorList>
    </citation>
    <scope>NUCLEOTIDE SEQUENCE [LARGE SCALE GENOMIC DNA]</scope>
    <source>
        <strain evidence="2">BB10</strain>
    </source>
</reference>
<dbReference type="OrthoDB" id="1854138at2"/>
<proteinExistence type="predicted"/>